<dbReference type="Pfam" id="PF22936">
    <property type="entry name" value="Pol_BBD"/>
    <property type="match status" value="1"/>
</dbReference>
<sequence>YEFWSIKIKTLFKSQDLWDLVENGYPDTDEESKLKENKKKDSRALFFIQQAVHELVFSKVAASTIANEAWTRLKMAFQDNGCSNHITGIKSLLKELDESYKVKVRLGDDKQMQDASKGTVAINNGCGNIWQVKLEGIQFGIPVENKALLVNEQQLTPLNTPGSSSSTLPGSTSSSSRSKSSSDDETPPRKFK</sequence>
<reference evidence="3 4" key="1">
    <citation type="submission" date="2024-11" db="EMBL/GenBank/DDBJ databases">
        <title>A near-complete genome assembly of Cinchona calisaya.</title>
        <authorList>
            <person name="Lian D.C."/>
            <person name="Zhao X.W."/>
            <person name="Wei L."/>
        </authorList>
    </citation>
    <scope>NUCLEOTIDE SEQUENCE [LARGE SCALE GENOMIC DNA]</scope>
    <source>
        <tissue evidence="3">Nenye</tissue>
    </source>
</reference>
<organism evidence="3 4">
    <name type="scientific">Cinchona calisaya</name>
    <dbReference type="NCBI Taxonomy" id="153742"/>
    <lineage>
        <taxon>Eukaryota</taxon>
        <taxon>Viridiplantae</taxon>
        <taxon>Streptophyta</taxon>
        <taxon>Embryophyta</taxon>
        <taxon>Tracheophyta</taxon>
        <taxon>Spermatophyta</taxon>
        <taxon>Magnoliopsida</taxon>
        <taxon>eudicotyledons</taxon>
        <taxon>Gunneridae</taxon>
        <taxon>Pentapetalae</taxon>
        <taxon>asterids</taxon>
        <taxon>lamiids</taxon>
        <taxon>Gentianales</taxon>
        <taxon>Rubiaceae</taxon>
        <taxon>Cinchonoideae</taxon>
        <taxon>Cinchoneae</taxon>
        <taxon>Cinchona</taxon>
    </lineage>
</organism>
<protein>
    <recommendedName>
        <fullName evidence="2">Retrovirus-related Pol polyprotein from transposon TNT 1-94-like beta-barrel domain-containing protein</fullName>
    </recommendedName>
</protein>
<feature type="compositionally biased region" description="Basic and acidic residues" evidence="1">
    <location>
        <begin position="180"/>
        <end position="192"/>
    </location>
</feature>
<evidence type="ECO:0000259" key="2">
    <source>
        <dbReference type="Pfam" id="PF22936"/>
    </source>
</evidence>
<dbReference type="EMBL" id="JBJUIK010000012">
    <property type="protein sequence ID" value="KAL3510882.1"/>
    <property type="molecule type" value="Genomic_DNA"/>
</dbReference>
<dbReference type="InterPro" id="IPR054722">
    <property type="entry name" value="PolX-like_BBD"/>
</dbReference>
<accession>A0ABD2YU63</accession>
<keyword evidence="4" id="KW-1185">Reference proteome</keyword>
<dbReference type="PANTHER" id="PTHR35317:SF35">
    <property type="entry name" value="DUF4219 DOMAIN-CONTAINING PROTEIN"/>
    <property type="match status" value="1"/>
</dbReference>
<feature type="non-terminal residue" evidence="3">
    <location>
        <position position="1"/>
    </location>
</feature>
<evidence type="ECO:0000256" key="1">
    <source>
        <dbReference type="SAM" id="MobiDB-lite"/>
    </source>
</evidence>
<dbReference type="AlphaFoldDB" id="A0ABD2YU63"/>
<dbReference type="Proteomes" id="UP001630127">
    <property type="component" value="Unassembled WGS sequence"/>
</dbReference>
<name>A0ABD2YU63_9GENT</name>
<feature type="domain" description="Retrovirus-related Pol polyprotein from transposon TNT 1-94-like beta-barrel" evidence="2">
    <location>
        <begin position="78"/>
        <end position="137"/>
    </location>
</feature>
<evidence type="ECO:0000313" key="3">
    <source>
        <dbReference type="EMBL" id="KAL3510882.1"/>
    </source>
</evidence>
<feature type="region of interest" description="Disordered" evidence="1">
    <location>
        <begin position="156"/>
        <end position="192"/>
    </location>
</feature>
<feature type="compositionally biased region" description="Low complexity" evidence="1">
    <location>
        <begin position="156"/>
        <end position="179"/>
    </location>
</feature>
<dbReference type="PANTHER" id="PTHR35317">
    <property type="entry name" value="OS04G0629600 PROTEIN"/>
    <property type="match status" value="1"/>
</dbReference>
<gene>
    <name evidence="3" type="ORF">ACH5RR_030283</name>
</gene>
<evidence type="ECO:0000313" key="4">
    <source>
        <dbReference type="Proteomes" id="UP001630127"/>
    </source>
</evidence>
<proteinExistence type="predicted"/>
<comment type="caution">
    <text evidence="3">The sequence shown here is derived from an EMBL/GenBank/DDBJ whole genome shotgun (WGS) entry which is preliminary data.</text>
</comment>